<dbReference type="Proteomes" id="UP001430172">
    <property type="component" value="Unassembled WGS sequence"/>
</dbReference>
<keyword evidence="2" id="KW-1133">Transmembrane helix</keyword>
<evidence type="ECO:0000313" key="4">
    <source>
        <dbReference type="EMBL" id="MBM6400303.1"/>
    </source>
</evidence>
<dbReference type="PANTHER" id="PTHR21180:SF32">
    <property type="entry name" value="ENDONUCLEASE_EXONUCLEASE_PHOSPHATASE FAMILY DOMAIN-CONTAINING PROTEIN 1"/>
    <property type="match status" value="1"/>
</dbReference>
<keyword evidence="2" id="KW-0472">Membrane</keyword>
<feature type="compositionally biased region" description="Low complexity" evidence="1">
    <location>
        <begin position="129"/>
        <end position="153"/>
    </location>
</feature>
<protein>
    <submittedName>
        <fullName evidence="4">ComEA family DNA-binding protein</fullName>
    </submittedName>
</protein>
<reference evidence="4" key="1">
    <citation type="submission" date="2021-02" db="EMBL/GenBank/DDBJ databases">
        <title>Phycicoccus sp. MQZ13P-5T, whole genome shotgun sequence.</title>
        <authorList>
            <person name="Tuo L."/>
        </authorList>
    </citation>
    <scope>NUCLEOTIDE SEQUENCE</scope>
    <source>
        <strain evidence="4">MQZ13P-5</strain>
    </source>
</reference>
<evidence type="ECO:0000313" key="5">
    <source>
        <dbReference type="Proteomes" id="UP001430172"/>
    </source>
</evidence>
<feature type="domain" description="Helix-hairpin-helix DNA-binding motif class 1" evidence="3">
    <location>
        <begin position="282"/>
        <end position="301"/>
    </location>
</feature>
<evidence type="ECO:0000256" key="1">
    <source>
        <dbReference type="SAM" id="MobiDB-lite"/>
    </source>
</evidence>
<gene>
    <name evidence="4" type="ORF">JQN70_07900</name>
</gene>
<dbReference type="Gene3D" id="3.10.560.10">
    <property type="entry name" value="Outer membrane lipoprotein wza domain like"/>
    <property type="match status" value="1"/>
</dbReference>
<accession>A0ABS2CLF8</accession>
<name>A0ABS2CLF8_9MICO</name>
<dbReference type="PANTHER" id="PTHR21180">
    <property type="entry name" value="ENDONUCLEASE/EXONUCLEASE/PHOSPHATASE FAMILY DOMAIN-CONTAINING PROTEIN 1"/>
    <property type="match status" value="1"/>
</dbReference>
<dbReference type="Gene3D" id="1.10.150.320">
    <property type="entry name" value="Photosystem II 12 kDa extrinsic protein"/>
    <property type="match status" value="1"/>
</dbReference>
<dbReference type="Pfam" id="PF12836">
    <property type="entry name" value="HHH_3"/>
    <property type="match status" value="1"/>
</dbReference>
<dbReference type="SUPFAM" id="SSF47781">
    <property type="entry name" value="RuvA domain 2-like"/>
    <property type="match status" value="1"/>
</dbReference>
<feature type="region of interest" description="Disordered" evidence="1">
    <location>
        <begin position="128"/>
        <end position="153"/>
    </location>
</feature>
<dbReference type="InterPro" id="IPR003583">
    <property type="entry name" value="Hlx-hairpin-Hlx_DNA-bd_motif"/>
</dbReference>
<keyword evidence="2" id="KW-0812">Transmembrane</keyword>
<keyword evidence="4" id="KW-0238">DNA-binding</keyword>
<evidence type="ECO:0000256" key="2">
    <source>
        <dbReference type="SAM" id="Phobius"/>
    </source>
</evidence>
<dbReference type="InterPro" id="IPR019554">
    <property type="entry name" value="Soluble_ligand-bd"/>
</dbReference>
<sequence>MRERPDPGALSPRALAWLRGGRPEAHVPAEVARRAADGWVPQAPETSRHAGTSTPRVRLPSALAGARWQPGRAAVLGVVLVAVVAALVLGLRVAWAGSDDGDVVAPGGGARAGPSGVSAGAVGVGVPGGAPSLVPGDGPSASPSPSSSTGTPAGSVTVLVVHVVGQVRRPGLQRLPPGSRVSDAVDAAGGATKAADLSALNLARLLVDGEQVRVPKPGEVVTGGAGAAGGGGSGGGASAGGAAVSLSTADVTALDGLPGIGPVLAQRIVDWRTEHGRFTSVDELAEVSGIGEKVLAQLRPLVVP</sequence>
<dbReference type="InterPro" id="IPR051675">
    <property type="entry name" value="Endo/Exo/Phosphatase_dom_1"/>
</dbReference>
<dbReference type="SMART" id="SM00278">
    <property type="entry name" value="HhH1"/>
    <property type="match status" value="2"/>
</dbReference>
<dbReference type="GO" id="GO:0003677">
    <property type="term" value="F:DNA binding"/>
    <property type="evidence" value="ECO:0007669"/>
    <property type="project" value="UniProtKB-KW"/>
</dbReference>
<dbReference type="InterPro" id="IPR010994">
    <property type="entry name" value="RuvA_2-like"/>
</dbReference>
<comment type="caution">
    <text evidence="4">The sequence shown here is derived from an EMBL/GenBank/DDBJ whole genome shotgun (WGS) entry which is preliminary data.</text>
</comment>
<evidence type="ECO:0000259" key="3">
    <source>
        <dbReference type="SMART" id="SM00278"/>
    </source>
</evidence>
<dbReference type="Pfam" id="PF10531">
    <property type="entry name" value="SLBB"/>
    <property type="match status" value="1"/>
</dbReference>
<feature type="domain" description="Helix-hairpin-helix DNA-binding motif class 1" evidence="3">
    <location>
        <begin position="252"/>
        <end position="271"/>
    </location>
</feature>
<dbReference type="RefSeq" id="WP_204130778.1">
    <property type="nucleotide sequence ID" value="NZ_JAFDVD010000008.1"/>
</dbReference>
<feature type="transmembrane region" description="Helical" evidence="2">
    <location>
        <begin position="73"/>
        <end position="95"/>
    </location>
</feature>
<dbReference type="EMBL" id="JAFDVD010000008">
    <property type="protein sequence ID" value="MBM6400303.1"/>
    <property type="molecule type" value="Genomic_DNA"/>
</dbReference>
<organism evidence="4 5">
    <name type="scientific">Phycicoccus sonneratiae</name>
    <dbReference type="NCBI Taxonomy" id="2807628"/>
    <lineage>
        <taxon>Bacteria</taxon>
        <taxon>Bacillati</taxon>
        <taxon>Actinomycetota</taxon>
        <taxon>Actinomycetes</taxon>
        <taxon>Micrococcales</taxon>
        <taxon>Intrasporangiaceae</taxon>
        <taxon>Phycicoccus</taxon>
    </lineage>
</organism>
<keyword evidence="5" id="KW-1185">Reference proteome</keyword>
<proteinExistence type="predicted"/>